<dbReference type="InterPro" id="IPR029044">
    <property type="entry name" value="Nucleotide-diphossugar_trans"/>
</dbReference>
<sequence length="250" mass="29129">MKLSVIVPVLNEATFVPLYLESVGAYADEIIMADGGSTDGTLELIEEYRREYPIKLFAMRQTGLPYSDDWNESAVRNFLLDQVTGDWIMNLDIDELMEDRFASALTELMNNRAVDIYQFPFVNFWKDPWTLRVNSPGDERWSNDITRMWRAGRGIRYRDEKHHCTLEGPSGASIWSIPRGRSDVKIYHYHYALGKRIKFNDNRRGDVNLPENEGEADWNFRNLQYDIATVPFHGEHPAVVQRYLQKLSEN</sequence>
<dbReference type="EC" id="2.4.-.-" evidence="2"/>
<keyword evidence="2" id="KW-0328">Glycosyltransferase</keyword>
<name>A0ABU7VR49_9BACL</name>
<dbReference type="GO" id="GO:0016757">
    <property type="term" value="F:glycosyltransferase activity"/>
    <property type="evidence" value="ECO:0007669"/>
    <property type="project" value="UniProtKB-KW"/>
</dbReference>
<dbReference type="PANTHER" id="PTHR43630">
    <property type="entry name" value="POLY-BETA-1,6-N-ACETYL-D-GLUCOSAMINE SYNTHASE"/>
    <property type="match status" value="1"/>
</dbReference>
<feature type="domain" description="Glycosyltransferase 2-like" evidence="1">
    <location>
        <begin position="4"/>
        <end position="133"/>
    </location>
</feature>
<evidence type="ECO:0000313" key="3">
    <source>
        <dbReference type="Proteomes" id="UP001306950"/>
    </source>
</evidence>
<dbReference type="Proteomes" id="UP001306950">
    <property type="component" value="Unassembled WGS sequence"/>
</dbReference>
<keyword evidence="3" id="KW-1185">Reference proteome</keyword>
<evidence type="ECO:0000313" key="2">
    <source>
        <dbReference type="EMBL" id="MEF2965955.1"/>
    </source>
</evidence>
<dbReference type="Pfam" id="PF00535">
    <property type="entry name" value="Glycos_transf_2"/>
    <property type="match status" value="1"/>
</dbReference>
<dbReference type="EMBL" id="JAZHPZ010000003">
    <property type="protein sequence ID" value="MEF2965955.1"/>
    <property type="molecule type" value="Genomic_DNA"/>
</dbReference>
<comment type="caution">
    <text evidence="2">The sequence shown here is derived from an EMBL/GenBank/DDBJ whole genome shotgun (WGS) entry which is preliminary data.</text>
</comment>
<evidence type="ECO:0000259" key="1">
    <source>
        <dbReference type="Pfam" id="PF00535"/>
    </source>
</evidence>
<dbReference type="RefSeq" id="WP_331846178.1">
    <property type="nucleotide sequence ID" value="NZ_JAZHPZ010000003.1"/>
</dbReference>
<accession>A0ABU7VR49</accession>
<dbReference type="SUPFAM" id="SSF53448">
    <property type="entry name" value="Nucleotide-diphospho-sugar transferases"/>
    <property type="match status" value="1"/>
</dbReference>
<protein>
    <submittedName>
        <fullName evidence="2">Glycosyltransferase</fullName>
        <ecNumber evidence="2">2.4.-.-</ecNumber>
    </submittedName>
</protein>
<organism evidence="2 3">
    <name type="scientific">Paenibacillus haidiansis</name>
    <dbReference type="NCBI Taxonomy" id="1574488"/>
    <lineage>
        <taxon>Bacteria</taxon>
        <taxon>Bacillati</taxon>
        <taxon>Bacillota</taxon>
        <taxon>Bacilli</taxon>
        <taxon>Bacillales</taxon>
        <taxon>Paenibacillaceae</taxon>
        <taxon>Paenibacillus</taxon>
    </lineage>
</organism>
<dbReference type="Gene3D" id="3.90.550.10">
    <property type="entry name" value="Spore Coat Polysaccharide Biosynthesis Protein SpsA, Chain A"/>
    <property type="match status" value="1"/>
</dbReference>
<keyword evidence="2" id="KW-0808">Transferase</keyword>
<gene>
    <name evidence="2" type="ORF">V3851_08945</name>
</gene>
<proteinExistence type="predicted"/>
<reference evidence="2 3" key="1">
    <citation type="submission" date="2024-02" db="EMBL/GenBank/DDBJ databases">
        <title>A nitrogen-fixing paenibacillus bacterium.</title>
        <authorList>
            <person name="Zhang W.L."/>
            <person name="Chen S.F."/>
        </authorList>
    </citation>
    <scope>NUCLEOTIDE SEQUENCE [LARGE SCALE GENOMIC DNA]</scope>
    <source>
        <strain evidence="2 3">M1</strain>
    </source>
</reference>
<dbReference type="InterPro" id="IPR001173">
    <property type="entry name" value="Glyco_trans_2-like"/>
</dbReference>
<dbReference type="PANTHER" id="PTHR43630:SF2">
    <property type="entry name" value="GLYCOSYLTRANSFERASE"/>
    <property type="match status" value="1"/>
</dbReference>